<evidence type="ECO:0000313" key="4">
    <source>
        <dbReference type="Proteomes" id="UP000316008"/>
    </source>
</evidence>
<dbReference type="SUPFAM" id="SSF160574">
    <property type="entry name" value="BT0923-like"/>
    <property type="match status" value="1"/>
</dbReference>
<evidence type="ECO:0000313" key="3">
    <source>
        <dbReference type="EMBL" id="TSJ42013.1"/>
    </source>
</evidence>
<dbReference type="RefSeq" id="WP_144333644.1">
    <property type="nucleotide sequence ID" value="NZ_VLPL01000006.1"/>
</dbReference>
<dbReference type="Proteomes" id="UP000316008">
    <property type="component" value="Unassembled WGS sequence"/>
</dbReference>
<organism evidence="3 4">
    <name type="scientific">Fluviicola chungangensis</name>
    <dbReference type="NCBI Taxonomy" id="2597671"/>
    <lineage>
        <taxon>Bacteria</taxon>
        <taxon>Pseudomonadati</taxon>
        <taxon>Bacteroidota</taxon>
        <taxon>Flavobacteriia</taxon>
        <taxon>Flavobacteriales</taxon>
        <taxon>Crocinitomicaceae</taxon>
        <taxon>Fluviicola</taxon>
    </lineage>
</organism>
<dbReference type="PROSITE" id="PS51257">
    <property type="entry name" value="PROKAR_LIPOPROTEIN"/>
    <property type="match status" value="1"/>
</dbReference>
<sequence>MKGLKLIVLAFLPIAFGSCASTIDQQEIPSVVINAVMTKYPDAKDLEWEVKNGIYEAEFDLGKDDYEVWVNGEGTILKVEQEITHAKIPVAVLTKIKSDYRDFKLDDAKRIEIGKKVYYEIELDGNLGDQTVVYTDTGEKQDPIVLTKIGE</sequence>
<proteinExistence type="predicted"/>
<protein>
    <recommendedName>
        <fullName evidence="2">Putative beta-lactamase-inhibitor-like PepSY-like domain-containing protein</fullName>
    </recommendedName>
</protein>
<feature type="signal peptide" evidence="1">
    <location>
        <begin position="1"/>
        <end position="20"/>
    </location>
</feature>
<gene>
    <name evidence="3" type="ORF">FO442_13050</name>
</gene>
<comment type="caution">
    <text evidence="3">The sequence shown here is derived from an EMBL/GenBank/DDBJ whole genome shotgun (WGS) entry which is preliminary data.</text>
</comment>
<feature type="domain" description="Putative beta-lactamase-inhibitor-like PepSY-like" evidence="2">
    <location>
        <begin position="55"/>
        <end position="138"/>
    </location>
</feature>
<keyword evidence="4" id="KW-1185">Reference proteome</keyword>
<keyword evidence="1" id="KW-0732">Signal</keyword>
<dbReference type="AlphaFoldDB" id="A0A556MPZ7"/>
<reference evidence="3 4" key="1">
    <citation type="submission" date="2019-07" db="EMBL/GenBank/DDBJ databases">
        <authorList>
            <person name="Huq M.A."/>
        </authorList>
    </citation>
    <scope>NUCLEOTIDE SEQUENCE [LARGE SCALE GENOMIC DNA]</scope>
    <source>
        <strain evidence="3 4">MAH-3</strain>
    </source>
</reference>
<evidence type="ECO:0000259" key="2">
    <source>
        <dbReference type="Pfam" id="PF11396"/>
    </source>
</evidence>
<dbReference type="EMBL" id="VLPL01000006">
    <property type="protein sequence ID" value="TSJ42013.1"/>
    <property type="molecule type" value="Genomic_DNA"/>
</dbReference>
<dbReference type="Pfam" id="PF11396">
    <property type="entry name" value="PepSY_like"/>
    <property type="match status" value="1"/>
</dbReference>
<dbReference type="Gene3D" id="3.10.450.360">
    <property type="match status" value="1"/>
</dbReference>
<accession>A0A556MPZ7</accession>
<evidence type="ECO:0000256" key="1">
    <source>
        <dbReference type="SAM" id="SignalP"/>
    </source>
</evidence>
<dbReference type="OrthoDB" id="1121502at2"/>
<feature type="chain" id="PRO_5021953936" description="Putative beta-lactamase-inhibitor-like PepSY-like domain-containing protein" evidence="1">
    <location>
        <begin position="21"/>
        <end position="151"/>
    </location>
</feature>
<dbReference type="InterPro" id="IPR021533">
    <property type="entry name" value="PepSY-like"/>
</dbReference>
<name>A0A556MPZ7_9FLAO</name>